<accession>A0ABU9DSL7</accession>
<dbReference type="InterPro" id="IPR047778">
    <property type="entry name" value="STM4014-like"/>
</dbReference>
<dbReference type="Proteomes" id="UP001469365">
    <property type="component" value="Unassembled WGS sequence"/>
</dbReference>
<protein>
    <submittedName>
        <fullName evidence="1">STM4014 family protein</fullName>
    </submittedName>
</protein>
<comment type="caution">
    <text evidence="1">The sequence shown here is derived from an EMBL/GenBank/DDBJ whole genome shotgun (WGS) entry which is preliminary data.</text>
</comment>
<dbReference type="RefSeq" id="WP_341418953.1">
    <property type="nucleotide sequence ID" value="NZ_JBBPCC010000024.1"/>
</dbReference>
<name>A0ABU9DSL7_9BACL</name>
<dbReference type="NCBIfam" id="NF038074">
    <property type="entry name" value="fam_STM4014"/>
    <property type="match status" value="1"/>
</dbReference>
<proteinExistence type="predicted"/>
<dbReference type="Gene3D" id="3.30.470.20">
    <property type="entry name" value="ATP-grasp fold, B domain"/>
    <property type="match status" value="1"/>
</dbReference>
<reference evidence="1 2" key="1">
    <citation type="submission" date="2024-04" db="EMBL/GenBank/DDBJ databases">
        <title>draft genome sequnece of Paenibacillus filicis.</title>
        <authorList>
            <person name="Kim D.-U."/>
        </authorList>
    </citation>
    <scope>NUCLEOTIDE SEQUENCE [LARGE SCALE GENOMIC DNA]</scope>
    <source>
        <strain evidence="1 2">KACC14197</strain>
    </source>
</reference>
<dbReference type="EMBL" id="JBBPCC010000024">
    <property type="protein sequence ID" value="MEK8131822.1"/>
    <property type="molecule type" value="Genomic_DNA"/>
</dbReference>
<evidence type="ECO:0000313" key="2">
    <source>
        <dbReference type="Proteomes" id="UP001469365"/>
    </source>
</evidence>
<sequence length="410" mass="45210">MDPMLLIGNPDNRRTAGLQAARSRLGLPPARVVPYLELLRGEITLAQLAEELAAEPKHAGESGEAGLIIRLDAPGEHFEVERELIALGAPDCLRDERADRLLPFVGVADPEPLSARSARALLEQQGRLYHPSQWFRGYGRLLARLEEEAAVVLPTARWHHPPAAIAAMFDKRHTHHVLMAAGVPVPRQLTPAGTLDGYEALLEAMRSRRMHRVFVKLASGSGACGVVAYQWNPATGAELAVTTIGVERQLARPPLFYNAIKLRRYTDSADIRLILNWLLAHGAHAEQWMPKASYGPRVFDIRQLVVDGEACHSVARVSSTPITNLHLRSERMSLDELGLHESVQAEVRSCAEQALAAFPGARSAGVDVLLGSGSQANRPFVLDVNPFGDLLYRVTYRGLDPYLWQMMRRV</sequence>
<gene>
    <name evidence="1" type="ORF">WMW72_28335</name>
</gene>
<keyword evidence="2" id="KW-1185">Reference proteome</keyword>
<organism evidence="1 2">
    <name type="scientific">Paenibacillus filicis</name>
    <dbReference type="NCBI Taxonomy" id="669464"/>
    <lineage>
        <taxon>Bacteria</taxon>
        <taxon>Bacillati</taxon>
        <taxon>Bacillota</taxon>
        <taxon>Bacilli</taxon>
        <taxon>Bacillales</taxon>
        <taxon>Paenibacillaceae</taxon>
        <taxon>Paenibacillus</taxon>
    </lineage>
</organism>
<evidence type="ECO:0000313" key="1">
    <source>
        <dbReference type="EMBL" id="MEK8131822.1"/>
    </source>
</evidence>
<dbReference type="SUPFAM" id="SSF56059">
    <property type="entry name" value="Glutathione synthetase ATP-binding domain-like"/>
    <property type="match status" value="1"/>
</dbReference>